<gene>
    <name evidence="1" type="ORF">H8705_13310</name>
</gene>
<proteinExistence type="predicted"/>
<dbReference type="AlphaFoldDB" id="A0A926IDQ7"/>
<dbReference type="Pfam" id="PF10076">
    <property type="entry name" value="Phage_Mu_Gp48"/>
    <property type="match status" value="1"/>
</dbReference>
<comment type="caution">
    <text evidence="1">The sequence shown here is derived from an EMBL/GenBank/DDBJ whole genome shotgun (WGS) entry which is preliminary data.</text>
</comment>
<accession>A0A926IDQ7</accession>
<reference evidence="1" key="1">
    <citation type="submission" date="2020-08" db="EMBL/GenBank/DDBJ databases">
        <title>Genome public.</title>
        <authorList>
            <person name="Liu C."/>
            <person name="Sun Q."/>
        </authorList>
    </citation>
    <scope>NUCLEOTIDE SEQUENCE</scope>
    <source>
        <strain evidence="1">NSJ-64</strain>
    </source>
</reference>
<protein>
    <submittedName>
        <fullName evidence="1">DUF2313 domain-containing protein</fullName>
    </submittedName>
</protein>
<dbReference type="InterPro" id="IPR018755">
    <property type="entry name" value="Phage_Mu_Gp48"/>
</dbReference>
<sequence>MFYDDPSAYKSFLIEELQDLVEVTALDRVINIEMNALLADIKQAVNNKSISHSDETGVARWEKILGVTAPLNSTLKARKEALKARLMTKPPINLVTAKEIIQAYMGLEVDVFVSDFTLTVKYRGQSRVSDLTPLYATLYDIIPANLIIDISYLFLTWDELDSLNITFDSLDAKALTWDQFERGDWVE</sequence>
<organism evidence="1 2">
    <name type="scientific">Youxingia wuxianensis</name>
    <dbReference type="NCBI Taxonomy" id="2763678"/>
    <lineage>
        <taxon>Bacteria</taxon>
        <taxon>Bacillati</taxon>
        <taxon>Bacillota</taxon>
        <taxon>Clostridia</taxon>
        <taxon>Eubacteriales</taxon>
        <taxon>Oscillospiraceae</taxon>
        <taxon>Youxingia</taxon>
    </lineage>
</organism>
<name>A0A926IDQ7_9FIRM</name>
<dbReference type="RefSeq" id="WP_262396277.1">
    <property type="nucleotide sequence ID" value="NZ_JACRTD010000015.1"/>
</dbReference>
<evidence type="ECO:0000313" key="2">
    <source>
        <dbReference type="Proteomes" id="UP000623678"/>
    </source>
</evidence>
<keyword evidence="2" id="KW-1185">Reference proteome</keyword>
<dbReference type="Proteomes" id="UP000623678">
    <property type="component" value="Unassembled WGS sequence"/>
</dbReference>
<evidence type="ECO:0000313" key="1">
    <source>
        <dbReference type="EMBL" id="MBC8586557.1"/>
    </source>
</evidence>
<dbReference type="EMBL" id="JACRTD010000015">
    <property type="protein sequence ID" value="MBC8586557.1"/>
    <property type="molecule type" value="Genomic_DNA"/>
</dbReference>